<sequence>MPIFIKSFLKEWGFLILLTFFVSSCRSYFAEPRYIPSGSMLPELQINDRLIIEKFSLRNSLPKRGDIIVFNSPYSFDEKLISVRSKPLPKKRYCFFMSFPPMSFIPGLRDQSCDAYIKRVVAIPGEIVSVNSKGEVAINNKLIPEPYVTYKCSSSLFKKCGAFENIKVPEDHFLVLGDNRSNSWDGRYWPGSKFLHKKEIIGKAYFRFWPLSQVGFFNK</sequence>
<dbReference type="InterPro" id="IPR036286">
    <property type="entry name" value="LexA/Signal_pep-like_sf"/>
</dbReference>
<dbReference type="PROSITE" id="PS00760">
    <property type="entry name" value="SPASE_I_2"/>
    <property type="match status" value="1"/>
</dbReference>
<dbReference type="GO" id="GO:0004252">
    <property type="term" value="F:serine-type endopeptidase activity"/>
    <property type="evidence" value="ECO:0007669"/>
    <property type="project" value="InterPro"/>
</dbReference>
<keyword evidence="7" id="KW-0645">Protease</keyword>
<dbReference type="EMBL" id="JNAL01000015">
    <property type="protein sequence ID" value="KGF95284.1"/>
    <property type="molecule type" value="Genomic_DNA"/>
</dbReference>
<proteinExistence type="inferred from homology"/>
<reference evidence="10" key="1">
    <citation type="journal article" date="2014" name="Sci. Data">
        <title>Genomes of diverse isolates of the marine cyanobacterium Prochlorococcus.</title>
        <authorList>
            <person name="Biller S."/>
            <person name="Berube P."/>
            <person name="Thompson J."/>
            <person name="Kelly L."/>
            <person name="Roggensack S."/>
            <person name="Awad L."/>
            <person name="Roache-Johnson K."/>
            <person name="Ding H."/>
            <person name="Giovannoni S.J."/>
            <person name="Moore L.R."/>
            <person name="Chisholm S.W."/>
        </authorList>
    </citation>
    <scope>NUCLEOTIDE SEQUENCE [LARGE SCALE GENOMIC DNA]</scope>
    <source>
        <strain evidence="10">MIT 9201</strain>
    </source>
</reference>
<evidence type="ECO:0000256" key="7">
    <source>
        <dbReference type="RuleBase" id="RU362042"/>
    </source>
</evidence>
<feature type="active site" evidence="6">
    <location>
        <position position="39"/>
    </location>
</feature>
<comment type="catalytic activity">
    <reaction evidence="1 7">
        <text>Cleavage of hydrophobic, N-terminal signal or leader sequences from secreted and periplasmic proteins.</text>
        <dbReference type="EC" id="3.4.21.89"/>
    </reaction>
</comment>
<dbReference type="PRINTS" id="PR00727">
    <property type="entry name" value="LEADERPTASE"/>
</dbReference>
<dbReference type="GO" id="GO:0006465">
    <property type="term" value="P:signal peptide processing"/>
    <property type="evidence" value="ECO:0007669"/>
    <property type="project" value="InterPro"/>
</dbReference>
<dbReference type="GO" id="GO:0005886">
    <property type="term" value="C:plasma membrane"/>
    <property type="evidence" value="ECO:0007669"/>
    <property type="project" value="UniProtKB-SubCell"/>
</dbReference>
<dbReference type="Gene3D" id="2.10.109.10">
    <property type="entry name" value="Umud Fragment, subunit A"/>
    <property type="match status" value="1"/>
</dbReference>
<dbReference type="EC" id="3.4.21.89" evidence="4 7"/>
<accession>A0A0A2A443</accession>
<comment type="subcellular location">
    <subcellularLocation>
        <location evidence="2">Cell membrane</location>
        <topology evidence="2">Single-pass type II membrane protein</topology>
    </subcellularLocation>
    <subcellularLocation>
        <location evidence="7">Membrane</location>
        <topology evidence="7">Single-pass type II membrane protein</topology>
    </subcellularLocation>
</comment>
<dbReference type="SUPFAM" id="SSF51306">
    <property type="entry name" value="LexA/Signal peptidase"/>
    <property type="match status" value="1"/>
</dbReference>
<dbReference type="CDD" id="cd06530">
    <property type="entry name" value="S26_SPase_I"/>
    <property type="match status" value="1"/>
</dbReference>
<evidence type="ECO:0000256" key="1">
    <source>
        <dbReference type="ARBA" id="ARBA00000677"/>
    </source>
</evidence>
<dbReference type="NCBIfam" id="TIGR02227">
    <property type="entry name" value="sigpep_I_bact"/>
    <property type="match status" value="1"/>
</dbReference>
<evidence type="ECO:0000259" key="8">
    <source>
        <dbReference type="Pfam" id="PF10502"/>
    </source>
</evidence>
<comment type="caution">
    <text evidence="9">The sequence shown here is derived from an EMBL/GenBank/DDBJ whole genome shotgun (WGS) entry which is preliminary data.</text>
</comment>
<name>A0A0A2A443_PROMR</name>
<keyword evidence="5 7" id="KW-0378">Hydrolase</keyword>
<comment type="similarity">
    <text evidence="3 7">Belongs to the peptidase S26 family.</text>
</comment>
<dbReference type="InterPro" id="IPR019757">
    <property type="entry name" value="Pept_S26A_signal_pept_1_Lys-AS"/>
</dbReference>
<dbReference type="InterPro" id="IPR000223">
    <property type="entry name" value="Pept_S26A_signal_pept_1"/>
</dbReference>
<dbReference type="RefSeq" id="WP_032522500.1">
    <property type="nucleotide sequence ID" value="NZ_CP138977.1"/>
</dbReference>
<evidence type="ECO:0000256" key="4">
    <source>
        <dbReference type="ARBA" id="ARBA00013208"/>
    </source>
</evidence>
<evidence type="ECO:0000256" key="3">
    <source>
        <dbReference type="ARBA" id="ARBA00009370"/>
    </source>
</evidence>
<dbReference type="eggNOG" id="COG0681">
    <property type="taxonomic scope" value="Bacteria"/>
</dbReference>
<dbReference type="STRING" id="93057.EU95_1375"/>
<feature type="domain" description="Peptidase S26" evidence="8">
    <location>
        <begin position="11"/>
        <end position="209"/>
    </location>
</feature>
<dbReference type="PANTHER" id="PTHR43390">
    <property type="entry name" value="SIGNAL PEPTIDASE I"/>
    <property type="match status" value="1"/>
</dbReference>
<dbReference type="InterPro" id="IPR019758">
    <property type="entry name" value="Pept_S26A_signal_pept_1_CS"/>
</dbReference>
<evidence type="ECO:0000313" key="9">
    <source>
        <dbReference type="EMBL" id="KGF95284.1"/>
    </source>
</evidence>
<dbReference type="PANTHER" id="PTHR43390:SF1">
    <property type="entry name" value="CHLOROPLAST PROCESSING PEPTIDASE"/>
    <property type="match status" value="1"/>
</dbReference>
<organism evidence="9 10">
    <name type="scientific">Prochlorococcus marinus str. MIT 9201</name>
    <dbReference type="NCBI Taxonomy" id="93057"/>
    <lineage>
        <taxon>Bacteria</taxon>
        <taxon>Bacillati</taxon>
        <taxon>Cyanobacteriota</taxon>
        <taxon>Cyanophyceae</taxon>
        <taxon>Synechococcales</taxon>
        <taxon>Prochlorococcaceae</taxon>
        <taxon>Prochlorococcus</taxon>
    </lineage>
</organism>
<dbReference type="GO" id="GO:0009003">
    <property type="term" value="F:signal peptidase activity"/>
    <property type="evidence" value="ECO:0007669"/>
    <property type="project" value="UniProtKB-EC"/>
</dbReference>
<dbReference type="OrthoDB" id="9802919at2"/>
<dbReference type="PROSITE" id="PS00761">
    <property type="entry name" value="SPASE_I_3"/>
    <property type="match status" value="1"/>
</dbReference>
<protein>
    <recommendedName>
        <fullName evidence="4 7">Signal peptidase I</fullName>
        <ecNumber evidence="4 7">3.4.21.89</ecNumber>
    </recommendedName>
</protein>
<evidence type="ECO:0000256" key="6">
    <source>
        <dbReference type="PIRSR" id="PIRSR600223-1"/>
    </source>
</evidence>
<dbReference type="AlphaFoldDB" id="A0A0A2A443"/>
<dbReference type="Pfam" id="PF10502">
    <property type="entry name" value="Peptidase_S26"/>
    <property type="match status" value="1"/>
</dbReference>
<dbReference type="Proteomes" id="UP000030355">
    <property type="component" value="Unassembled WGS sequence"/>
</dbReference>
<evidence type="ECO:0000313" key="10">
    <source>
        <dbReference type="Proteomes" id="UP000030355"/>
    </source>
</evidence>
<dbReference type="PROSITE" id="PS51257">
    <property type="entry name" value="PROKAR_LIPOPROTEIN"/>
    <property type="match status" value="1"/>
</dbReference>
<evidence type="ECO:0000256" key="2">
    <source>
        <dbReference type="ARBA" id="ARBA00004401"/>
    </source>
</evidence>
<gene>
    <name evidence="9" type="ORF">EU95_1375</name>
</gene>
<evidence type="ECO:0000256" key="5">
    <source>
        <dbReference type="ARBA" id="ARBA00022801"/>
    </source>
</evidence>
<dbReference type="InterPro" id="IPR019533">
    <property type="entry name" value="Peptidase_S26"/>
</dbReference>
<feature type="active site" evidence="6">
    <location>
        <position position="118"/>
    </location>
</feature>